<evidence type="ECO:0000256" key="2">
    <source>
        <dbReference type="ARBA" id="ARBA00022723"/>
    </source>
</evidence>
<evidence type="ECO:0000313" key="8">
    <source>
        <dbReference type="Proteomes" id="UP000027361"/>
    </source>
</evidence>
<dbReference type="HOGENOM" id="CLU_026673_11_3_1"/>
<sequence length="496" mass="53591">MQHGGQAHNGDPQSRKHPQPYRKHSDQANGIGGTGTGATSYATVPTEYSAYPTFKSGVRSLIEEKTMAAVTWQGKGAVALREVDVPHVTNAEDIVIRTTGTSLCHADMHIYRGDVFDLKLGDIMGHEAVGQVVQLGSAVKNLQLGDRVCCSFALGCGSCEGCQRGETGRICDKAGHNGYLGKLYGERHSSLEGHAHFSSGGIAGCQAQYVRIPCAENNVLRVPNGVSDETALFLSDVAVSAYHAVRDVGLQSGNTVLIIGSGPVGQLVAQWVQVFGARRIVLVDSIQSRLDWAKQKLGPAIEATNSDSKTDCPHGFSQKMHELEPHGFDICFELAELAIPRRLGIGSLQKAMKTLSAGHGITHPLNECILAARNGGRVSIIADYAGQLGNFNMGLLTEKGVKLYGHGQPPVQRYWQEILEEYIMPGRFDPTKVLTHRYALEELPKLYDAMYNRKLFEESKDKPILKVFVQTKFSAEPSAGMPPVTKAHASNGAPHA</sequence>
<dbReference type="InterPro" id="IPR020843">
    <property type="entry name" value="ER"/>
</dbReference>
<organism evidence="7 8">
    <name type="scientific">Tilletiaria anomala (strain ATCC 24038 / CBS 436.72 / UBC 951)</name>
    <dbReference type="NCBI Taxonomy" id="1037660"/>
    <lineage>
        <taxon>Eukaryota</taxon>
        <taxon>Fungi</taxon>
        <taxon>Dikarya</taxon>
        <taxon>Basidiomycota</taxon>
        <taxon>Ustilaginomycotina</taxon>
        <taxon>Exobasidiomycetes</taxon>
        <taxon>Georgefischeriales</taxon>
        <taxon>Tilletiariaceae</taxon>
        <taxon>Tilletiaria</taxon>
    </lineage>
</organism>
<accession>A0A066WR96</accession>
<dbReference type="InterPro" id="IPR002328">
    <property type="entry name" value="ADH_Zn_CS"/>
</dbReference>
<dbReference type="RefSeq" id="XP_013246009.1">
    <property type="nucleotide sequence ID" value="XM_013390555.1"/>
</dbReference>
<keyword evidence="2" id="KW-0479">Metal-binding</keyword>
<dbReference type="InParanoid" id="A0A066WR96"/>
<evidence type="ECO:0000259" key="6">
    <source>
        <dbReference type="SMART" id="SM00829"/>
    </source>
</evidence>
<dbReference type="PANTHER" id="PTHR42813">
    <property type="entry name" value="ZINC-TYPE ALCOHOL DEHYDROGENASE-LIKE"/>
    <property type="match status" value="1"/>
</dbReference>
<dbReference type="GO" id="GO:0008270">
    <property type="term" value="F:zinc ion binding"/>
    <property type="evidence" value="ECO:0007669"/>
    <property type="project" value="InterPro"/>
</dbReference>
<dbReference type="EMBL" id="JMSN01000004">
    <property type="protein sequence ID" value="KDN53170.1"/>
    <property type="molecule type" value="Genomic_DNA"/>
</dbReference>
<dbReference type="InterPro" id="IPR036291">
    <property type="entry name" value="NAD(P)-bd_dom_sf"/>
</dbReference>
<dbReference type="PROSITE" id="PS00059">
    <property type="entry name" value="ADH_ZINC"/>
    <property type="match status" value="1"/>
</dbReference>
<dbReference type="GO" id="GO:0016491">
    <property type="term" value="F:oxidoreductase activity"/>
    <property type="evidence" value="ECO:0007669"/>
    <property type="project" value="UniProtKB-KW"/>
</dbReference>
<evidence type="ECO:0000256" key="3">
    <source>
        <dbReference type="ARBA" id="ARBA00022833"/>
    </source>
</evidence>
<evidence type="ECO:0000256" key="5">
    <source>
        <dbReference type="SAM" id="MobiDB-lite"/>
    </source>
</evidence>
<dbReference type="Proteomes" id="UP000027361">
    <property type="component" value="Unassembled WGS sequence"/>
</dbReference>
<comment type="caution">
    <text evidence="7">The sequence shown here is derived from an EMBL/GenBank/DDBJ whole genome shotgun (WGS) entry which is preliminary data.</text>
</comment>
<dbReference type="SUPFAM" id="SSF50129">
    <property type="entry name" value="GroES-like"/>
    <property type="match status" value="1"/>
</dbReference>
<evidence type="ECO:0000256" key="4">
    <source>
        <dbReference type="ARBA" id="ARBA00023002"/>
    </source>
</evidence>
<dbReference type="GeneID" id="25262235"/>
<dbReference type="SUPFAM" id="SSF51735">
    <property type="entry name" value="NAD(P)-binding Rossmann-fold domains"/>
    <property type="match status" value="1"/>
</dbReference>
<dbReference type="PANTHER" id="PTHR42813:SF1">
    <property type="entry name" value="DEHYDROGENASE, PUTATIVE (AFU_ORTHOLOGUE AFUA_5G03930)-RELATED"/>
    <property type="match status" value="1"/>
</dbReference>
<dbReference type="Gene3D" id="3.40.50.720">
    <property type="entry name" value="NAD(P)-binding Rossmann-like Domain"/>
    <property type="match status" value="1"/>
</dbReference>
<dbReference type="InterPro" id="IPR013154">
    <property type="entry name" value="ADH-like_N"/>
</dbReference>
<dbReference type="InterPro" id="IPR011032">
    <property type="entry name" value="GroES-like_sf"/>
</dbReference>
<proteinExistence type="predicted"/>
<dbReference type="STRING" id="1037660.A0A066WR96"/>
<feature type="region of interest" description="Disordered" evidence="5">
    <location>
        <begin position="1"/>
        <end position="38"/>
    </location>
</feature>
<dbReference type="SMART" id="SM00829">
    <property type="entry name" value="PKS_ER"/>
    <property type="match status" value="1"/>
</dbReference>
<dbReference type="Pfam" id="PF08240">
    <property type="entry name" value="ADH_N"/>
    <property type="match status" value="1"/>
</dbReference>
<name>A0A066WR96_TILAU</name>
<dbReference type="OMA" id="FMTPGDI"/>
<comment type="cofactor">
    <cofactor evidence="1">
        <name>Zn(2+)</name>
        <dbReference type="ChEBI" id="CHEBI:29105"/>
    </cofactor>
</comment>
<feature type="domain" description="Enoyl reductase (ER)" evidence="6">
    <location>
        <begin position="76"/>
        <end position="455"/>
    </location>
</feature>
<dbReference type="AlphaFoldDB" id="A0A066WR96"/>
<evidence type="ECO:0000256" key="1">
    <source>
        <dbReference type="ARBA" id="ARBA00001947"/>
    </source>
</evidence>
<gene>
    <name evidence="7" type="ORF">K437DRAFT_219371</name>
</gene>
<dbReference type="OrthoDB" id="3941538at2759"/>
<keyword evidence="8" id="KW-1185">Reference proteome</keyword>
<evidence type="ECO:0000313" key="7">
    <source>
        <dbReference type="EMBL" id="KDN53170.1"/>
    </source>
</evidence>
<reference evidence="7 8" key="1">
    <citation type="submission" date="2014-05" db="EMBL/GenBank/DDBJ databases">
        <title>Draft genome sequence of a rare smut relative, Tilletiaria anomala UBC 951.</title>
        <authorList>
            <consortium name="DOE Joint Genome Institute"/>
            <person name="Toome M."/>
            <person name="Kuo A."/>
            <person name="Henrissat B."/>
            <person name="Lipzen A."/>
            <person name="Tritt A."/>
            <person name="Yoshinaga Y."/>
            <person name="Zane M."/>
            <person name="Barry K."/>
            <person name="Grigoriev I.V."/>
            <person name="Spatafora J.W."/>
            <person name="Aimea M.C."/>
        </authorList>
    </citation>
    <scope>NUCLEOTIDE SEQUENCE [LARGE SCALE GENOMIC DNA]</scope>
    <source>
        <strain evidence="7 8">UBC 951</strain>
    </source>
</reference>
<keyword evidence="3" id="KW-0862">Zinc</keyword>
<protein>
    <submittedName>
        <fullName evidence="7">GroES-like protein</fullName>
    </submittedName>
</protein>
<keyword evidence="4" id="KW-0560">Oxidoreductase</keyword>
<dbReference type="Gene3D" id="3.90.180.10">
    <property type="entry name" value="Medium-chain alcohol dehydrogenases, catalytic domain"/>
    <property type="match status" value="1"/>
</dbReference>